<sequence>MVNIHPIGTYTRRVQDWEVEQERAAHTQALYALGEYALFVLLWTAQDHEAGDVGLCPVCSTSRVSAAYGQPERNKCPSCYGTRFEGGYRALIVRPAIFTDGDDSQSFTARGVVAPQEVNLETTSDFRAHSGDFCMRATGERLQLRVPARTTVRTGMGTPYQRDAAISYNLARAAAEDQDSVAYLIPPNTTALVSILSRTGPTPQSFGDVEVLRGPLIPLRERN</sequence>
<name>A0A561SA26_9ACTN</name>
<dbReference type="OrthoDB" id="9822754at2"/>
<keyword evidence="2" id="KW-1185">Reference proteome</keyword>
<dbReference type="RefSeq" id="WP_145911458.1">
    <property type="nucleotide sequence ID" value="NZ_BAAAMZ010000022.1"/>
</dbReference>
<protein>
    <submittedName>
        <fullName evidence="1">Uncharacterized protein</fullName>
    </submittedName>
</protein>
<evidence type="ECO:0000313" key="1">
    <source>
        <dbReference type="EMBL" id="TWF71655.1"/>
    </source>
</evidence>
<comment type="caution">
    <text evidence="1">The sequence shown here is derived from an EMBL/GenBank/DDBJ whole genome shotgun (WGS) entry which is preliminary data.</text>
</comment>
<reference evidence="1 2" key="1">
    <citation type="submission" date="2019-06" db="EMBL/GenBank/DDBJ databases">
        <title>Sequencing the genomes of 1000 actinobacteria strains.</title>
        <authorList>
            <person name="Klenk H.-P."/>
        </authorList>
    </citation>
    <scope>NUCLEOTIDE SEQUENCE [LARGE SCALE GENOMIC DNA]</scope>
    <source>
        <strain evidence="1 2">DSM 44826</strain>
    </source>
</reference>
<accession>A0A561SA26</accession>
<organism evidence="1 2">
    <name type="scientific">Kitasatospora viridis</name>
    <dbReference type="NCBI Taxonomy" id="281105"/>
    <lineage>
        <taxon>Bacteria</taxon>
        <taxon>Bacillati</taxon>
        <taxon>Actinomycetota</taxon>
        <taxon>Actinomycetes</taxon>
        <taxon>Kitasatosporales</taxon>
        <taxon>Streptomycetaceae</taxon>
        <taxon>Kitasatospora</taxon>
    </lineage>
</organism>
<dbReference type="AlphaFoldDB" id="A0A561SA26"/>
<proteinExistence type="predicted"/>
<gene>
    <name evidence="1" type="ORF">FHX73_1826</name>
</gene>
<evidence type="ECO:0000313" key="2">
    <source>
        <dbReference type="Proteomes" id="UP000317940"/>
    </source>
</evidence>
<dbReference type="Proteomes" id="UP000317940">
    <property type="component" value="Unassembled WGS sequence"/>
</dbReference>
<dbReference type="EMBL" id="VIWT01000008">
    <property type="protein sequence ID" value="TWF71655.1"/>
    <property type="molecule type" value="Genomic_DNA"/>
</dbReference>